<accession>A0A2P2NHV4</accession>
<reference evidence="1" key="1">
    <citation type="submission" date="2018-02" db="EMBL/GenBank/DDBJ databases">
        <title>Rhizophora mucronata_Transcriptome.</title>
        <authorList>
            <person name="Meera S.P."/>
            <person name="Sreeshan A."/>
            <person name="Augustine A."/>
        </authorList>
    </citation>
    <scope>NUCLEOTIDE SEQUENCE</scope>
    <source>
        <tissue evidence="1">Leaf</tissue>
    </source>
</reference>
<name>A0A2P2NHV4_RHIMU</name>
<sequence>MILSSNHIKRIKNTPKAYIACNMKTRKLFADKMLNVWNKIQYLSNGSASRRNSIL</sequence>
<proteinExistence type="predicted"/>
<dbReference type="EMBL" id="GGEC01061540">
    <property type="protein sequence ID" value="MBX42024.1"/>
    <property type="molecule type" value="Transcribed_RNA"/>
</dbReference>
<dbReference type="AlphaFoldDB" id="A0A2P2NHV4"/>
<evidence type="ECO:0000313" key="1">
    <source>
        <dbReference type="EMBL" id="MBX42024.1"/>
    </source>
</evidence>
<protein>
    <submittedName>
        <fullName evidence="1">Uncharacterized protein</fullName>
    </submittedName>
</protein>
<organism evidence="1">
    <name type="scientific">Rhizophora mucronata</name>
    <name type="common">Asiatic mangrove</name>
    <dbReference type="NCBI Taxonomy" id="61149"/>
    <lineage>
        <taxon>Eukaryota</taxon>
        <taxon>Viridiplantae</taxon>
        <taxon>Streptophyta</taxon>
        <taxon>Embryophyta</taxon>
        <taxon>Tracheophyta</taxon>
        <taxon>Spermatophyta</taxon>
        <taxon>Magnoliopsida</taxon>
        <taxon>eudicotyledons</taxon>
        <taxon>Gunneridae</taxon>
        <taxon>Pentapetalae</taxon>
        <taxon>rosids</taxon>
        <taxon>fabids</taxon>
        <taxon>Malpighiales</taxon>
        <taxon>Rhizophoraceae</taxon>
        <taxon>Rhizophora</taxon>
    </lineage>
</organism>